<evidence type="ECO:0000313" key="3">
    <source>
        <dbReference type="Proteomes" id="UP000032180"/>
    </source>
</evidence>
<evidence type="ECO:0000256" key="1">
    <source>
        <dbReference type="SAM" id="MobiDB-lite"/>
    </source>
</evidence>
<feature type="compositionally biased region" description="Low complexity" evidence="1">
    <location>
        <begin position="88"/>
        <end position="99"/>
    </location>
</feature>
<dbReference type="EnsemblPlants" id="LPERR04G00580.1">
    <property type="protein sequence ID" value="LPERR04G00580.1"/>
    <property type="gene ID" value="LPERR04G00580"/>
</dbReference>
<dbReference type="Proteomes" id="UP000032180">
    <property type="component" value="Chromosome 4"/>
</dbReference>
<feature type="region of interest" description="Disordered" evidence="1">
    <location>
        <begin position="51"/>
        <end position="108"/>
    </location>
</feature>
<keyword evidence="3" id="KW-1185">Reference proteome</keyword>
<protein>
    <submittedName>
        <fullName evidence="2">Uncharacterized protein</fullName>
    </submittedName>
</protein>
<dbReference type="AlphaFoldDB" id="A0A0D9W1X0"/>
<reference evidence="2" key="3">
    <citation type="submission" date="2015-04" db="UniProtKB">
        <authorList>
            <consortium name="EnsemblPlants"/>
        </authorList>
    </citation>
    <scope>IDENTIFICATION</scope>
</reference>
<dbReference type="Gramene" id="LPERR04G00580.1">
    <property type="protein sequence ID" value="LPERR04G00580.1"/>
    <property type="gene ID" value="LPERR04G00580"/>
</dbReference>
<evidence type="ECO:0000313" key="2">
    <source>
        <dbReference type="EnsemblPlants" id="LPERR04G00580.1"/>
    </source>
</evidence>
<reference evidence="2 3" key="1">
    <citation type="submission" date="2012-08" db="EMBL/GenBank/DDBJ databases">
        <title>Oryza genome evolution.</title>
        <authorList>
            <person name="Wing R.A."/>
        </authorList>
    </citation>
    <scope>NUCLEOTIDE SEQUENCE</scope>
</reference>
<proteinExistence type="predicted"/>
<organism evidence="2 3">
    <name type="scientific">Leersia perrieri</name>
    <dbReference type="NCBI Taxonomy" id="77586"/>
    <lineage>
        <taxon>Eukaryota</taxon>
        <taxon>Viridiplantae</taxon>
        <taxon>Streptophyta</taxon>
        <taxon>Embryophyta</taxon>
        <taxon>Tracheophyta</taxon>
        <taxon>Spermatophyta</taxon>
        <taxon>Magnoliopsida</taxon>
        <taxon>Liliopsida</taxon>
        <taxon>Poales</taxon>
        <taxon>Poaceae</taxon>
        <taxon>BOP clade</taxon>
        <taxon>Oryzoideae</taxon>
        <taxon>Oryzeae</taxon>
        <taxon>Oryzinae</taxon>
        <taxon>Leersia</taxon>
    </lineage>
</organism>
<accession>A0A0D9W1X0</accession>
<feature type="compositionally biased region" description="Low complexity" evidence="1">
    <location>
        <begin position="55"/>
        <end position="64"/>
    </location>
</feature>
<sequence length="108" mass="10896">MDATATGLPRAVGVGAHQLHALVVVLSPGTAAAISSGAAAAVFSLAPAGALQPTARRSSPSAPSVRRRIKSAPSSHKELRRSPSTELRASGARRSSPRGINERGGIVL</sequence>
<name>A0A0D9W1X0_9ORYZ</name>
<reference evidence="3" key="2">
    <citation type="submission" date="2013-12" db="EMBL/GenBank/DDBJ databases">
        <authorList>
            <person name="Yu Y."/>
            <person name="Lee S."/>
            <person name="de Baynast K."/>
            <person name="Wissotski M."/>
            <person name="Liu L."/>
            <person name="Talag J."/>
            <person name="Goicoechea J."/>
            <person name="Angelova A."/>
            <person name="Jetty R."/>
            <person name="Kudrna D."/>
            <person name="Golser W."/>
            <person name="Rivera L."/>
            <person name="Zhang J."/>
            <person name="Wing R."/>
        </authorList>
    </citation>
    <scope>NUCLEOTIDE SEQUENCE</scope>
</reference>
<dbReference type="HOGENOM" id="CLU_2200725_0_0_1"/>